<dbReference type="RefSeq" id="WP_136670818.1">
    <property type="nucleotide sequence ID" value="NZ_JAGFUY010000023.1"/>
</dbReference>
<evidence type="ECO:0000313" key="2">
    <source>
        <dbReference type="Proteomes" id="UP000306426"/>
    </source>
</evidence>
<sequence length="407" mass="47187">MNKEKHLLILVDSYYPNASMNGIIAHRIASYVQNKYRITLLTYQSPYDNARANFSEKVFNWSWYYEDYLSAKINKRKSKKIWRILYKSKKILSNIVRNSSSVGVDNIVVNKIVKKIQAIHQDNPIDTILSIAAPFEFQLANYYFSKKYPEINSIIYQVDFWSELIDVGLPSIFRKRRKKCRIEMEKKMASQGTYVMIPFVYEKEKVEDSIQSCQLPLLAPNQFVSNQKLNSQKSISIVYAGSLSKRERNPENFLRMLLKLSEEVDFKMSIYHRGDCSDLINTYSSQSSSILNYGTVSSEIAYQAIGSADVLIMFGTPEGKQIAGKTFDYISTGKKIIYIYQNDRDKNVVFLKRYPHSIAIPNDELLSTMGYRAIKNFIENSIEPLSYSEVKDIFSDSLPQNFCERYL</sequence>
<accession>A0A4T2GTU5</accession>
<gene>
    <name evidence="1" type="ORF">E8L09_07925</name>
</gene>
<dbReference type="Proteomes" id="UP000306426">
    <property type="component" value="Unassembled WGS sequence"/>
</dbReference>
<proteinExistence type="predicted"/>
<dbReference type="EMBL" id="SSXK01000023">
    <property type="protein sequence ID" value="TII02442.1"/>
    <property type="molecule type" value="Genomic_DNA"/>
</dbReference>
<protein>
    <submittedName>
        <fullName evidence="1">Glycosyltransferase family 4 protein</fullName>
    </submittedName>
</protein>
<dbReference type="GO" id="GO:0016740">
    <property type="term" value="F:transferase activity"/>
    <property type="evidence" value="ECO:0007669"/>
    <property type="project" value="UniProtKB-KW"/>
</dbReference>
<dbReference type="AlphaFoldDB" id="A0A4T2GTU5"/>
<keyword evidence="1" id="KW-0808">Transferase</keyword>
<evidence type="ECO:0000313" key="1">
    <source>
        <dbReference type="EMBL" id="TII02442.1"/>
    </source>
</evidence>
<name>A0A4T2GTU5_STRSU</name>
<comment type="caution">
    <text evidence="1">The sequence shown here is derived from an EMBL/GenBank/DDBJ whole genome shotgun (WGS) entry which is preliminary data.</text>
</comment>
<reference evidence="1 2" key="1">
    <citation type="submission" date="2019-04" db="EMBL/GenBank/DDBJ databases">
        <title>Genome analysis of Streptococcus suis strain WUSS286.</title>
        <authorList>
            <person name="Chen H."/>
            <person name="Gao X."/>
            <person name="Wu Z."/>
        </authorList>
    </citation>
    <scope>NUCLEOTIDE SEQUENCE [LARGE SCALE GENOMIC DNA]</scope>
    <source>
        <strain evidence="1 2">WUSS286</strain>
    </source>
</reference>
<organism evidence="1 2">
    <name type="scientific">Streptococcus suis</name>
    <dbReference type="NCBI Taxonomy" id="1307"/>
    <lineage>
        <taxon>Bacteria</taxon>
        <taxon>Bacillati</taxon>
        <taxon>Bacillota</taxon>
        <taxon>Bacilli</taxon>
        <taxon>Lactobacillales</taxon>
        <taxon>Streptococcaceae</taxon>
        <taxon>Streptococcus</taxon>
    </lineage>
</organism>